<gene>
    <name evidence="1" type="ORF">SAMN04489726_0717</name>
</gene>
<dbReference type="AlphaFoldDB" id="A0A1G9RVI5"/>
<dbReference type="OrthoDB" id="9773060at2"/>
<organism evidence="1 2">
    <name type="scientific">Allokutzneria albata</name>
    <name type="common">Kibdelosporangium albatum</name>
    <dbReference type="NCBI Taxonomy" id="211114"/>
    <lineage>
        <taxon>Bacteria</taxon>
        <taxon>Bacillati</taxon>
        <taxon>Actinomycetota</taxon>
        <taxon>Actinomycetes</taxon>
        <taxon>Pseudonocardiales</taxon>
        <taxon>Pseudonocardiaceae</taxon>
        <taxon>Allokutzneria</taxon>
    </lineage>
</organism>
<dbReference type="STRING" id="211114.SAMN04489726_0717"/>
<evidence type="ECO:0000313" key="1">
    <source>
        <dbReference type="EMBL" id="SDM27269.1"/>
    </source>
</evidence>
<sequence>MRETRRQRSTAIRILRGCDCFQRCSRARFSVSRRRRAAPAAYECPANAFGYVYDGPNGIGPRHEITECRGGYQDLPRNWWDRVESAHNMKAKAFHLETYVPGTTASDVVLSLQPGTRGNTQVPGVTDRIWCHP</sequence>
<dbReference type="EMBL" id="LT629701">
    <property type="protein sequence ID" value="SDM27269.1"/>
    <property type="molecule type" value="Genomic_DNA"/>
</dbReference>
<protein>
    <submittedName>
        <fullName evidence="1">Uncharacterized protein</fullName>
    </submittedName>
</protein>
<accession>A0A1G9RVI5</accession>
<keyword evidence="2" id="KW-1185">Reference proteome</keyword>
<evidence type="ECO:0000313" key="2">
    <source>
        <dbReference type="Proteomes" id="UP000183376"/>
    </source>
</evidence>
<name>A0A1G9RVI5_ALLAB</name>
<reference evidence="1 2" key="1">
    <citation type="submission" date="2016-10" db="EMBL/GenBank/DDBJ databases">
        <authorList>
            <person name="de Groot N.N."/>
        </authorList>
    </citation>
    <scope>NUCLEOTIDE SEQUENCE [LARGE SCALE GENOMIC DNA]</scope>
    <source>
        <strain evidence="1 2">DSM 44149</strain>
    </source>
</reference>
<dbReference type="Proteomes" id="UP000183376">
    <property type="component" value="Chromosome I"/>
</dbReference>
<proteinExistence type="predicted"/>
<dbReference type="RefSeq" id="WP_156051053.1">
    <property type="nucleotide sequence ID" value="NZ_JOEF01000011.1"/>
</dbReference>